<evidence type="ECO:0000256" key="1">
    <source>
        <dbReference type="ARBA" id="ARBA00004249"/>
    </source>
</evidence>
<protein>
    <submittedName>
        <fullName evidence="12">Protein TolR</fullName>
    </submittedName>
</protein>
<evidence type="ECO:0000256" key="9">
    <source>
        <dbReference type="ARBA" id="ARBA00023136"/>
    </source>
</evidence>
<gene>
    <name evidence="12" type="ORF">E6K72_12890</name>
</gene>
<dbReference type="GO" id="GO:0015031">
    <property type="term" value="P:protein transport"/>
    <property type="evidence" value="ECO:0007669"/>
    <property type="project" value="UniProtKB-KW"/>
</dbReference>
<evidence type="ECO:0000256" key="5">
    <source>
        <dbReference type="ARBA" id="ARBA00022519"/>
    </source>
</evidence>
<proteinExistence type="inferred from homology"/>
<evidence type="ECO:0000256" key="7">
    <source>
        <dbReference type="ARBA" id="ARBA00022927"/>
    </source>
</evidence>
<keyword evidence="3 10" id="KW-0813">Transport</keyword>
<dbReference type="PANTHER" id="PTHR30558:SF12">
    <property type="entry name" value="BIOPOLYMER TRANSPORT PROTEIN EXBD"/>
    <property type="match status" value="1"/>
</dbReference>
<evidence type="ECO:0000256" key="6">
    <source>
        <dbReference type="ARBA" id="ARBA00022692"/>
    </source>
</evidence>
<name>A0A538SB50_UNCEI</name>
<keyword evidence="4" id="KW-1003">Cell membrane</keyword>
<dbReference type="InterPro" id="IPR003400">
    <property type="entry name" value="ExbD"/>
</dbReference>
<keyword evidence="9 11" id="KW-0472">Membrane</keyword>
<keyword evidence="8 11" id="KW-1133">Transmembrane helix</keyword>
<organism evidence="12 13">
    <name type="scientific">Eiseniibacteriota bacterium</name>
    <dbReference type="NCBI Taxonomy" id="2212470"/>
    <lineage>
        <taxon>Bacteria</taxon>
        <taxon>Candidatus Eiseniibacteriota</taxon>
    </lineage>
</organism>
<keyword evidence="5" id="KW-0997">Cell inner membrane</keyword>
<evidence type="ECO:0000313" key="12">
    <source>
        <dbReference type="EMBL" id="TMQ48603.1"/>
    </source>
</evidence>
<feature type="transmembrane region" description="Helical" evidence="11">
    <location>
        <begin position="21"/>
        <end position="40"/>
    </location>
</feature>
<evidence type="ECO:0000256" key="8">
    <source>
        <dbReference type="ARBA" id="ARBA00022989"/>
    </source>
</evidence>
<dbReference type="Pfam" id="PF02472">
    <property type="entry name" value="ExbD"/>
    <property type="match status" value="1"/>
</dbReference>
<reference evidence="12 13" key="1">
    <citation type="journal article" date="2019" name="Nat. Microbiol.">
        <title>Mediterranean grassland soil C-N compound turnover is dependent on rainfall and depth, and is mediated by genomically divergent microorganisms.</title>
        <authorList>
            <person name="Diamond S."/>
            <person name="Andeer P.F."/>
            <person name="Li Z."/>
            <person name="Crits-Christoph A."/>
            <person name="Burstein D."/>
            <person name="Anantharaman K."/>
            <person name="Lane K.R."/>
            <person name="Thomas B.C."/>
            <person name="Pan C."/>
            <person name="Northen T.R."/>
            <person name="Banfield J.F."/>
        </authorList>
    </citation>
    <scope>NUCLEOTIDE SEQUENCE [LARGE SCALE GENOMIC DNA]</scope>
    <source>
        <strain evidence="12">WS_2</strain>
    </source>
</reference>
<sequence>MKETSFRRPMAEINVTPLVDVVLVLLIIFMVTAPFLQGGFEIDLPKVAARGLDVREGLIVTVRADQKIAVGNSVVPFDKLEDALARAGAARRPVFLKADQRVPYGMIVELISRLRRSGVASLGIVTEPPARPQSP</sequence>
<dbReference type="Gene3D" id="3.30.420.270">
    <property type="match status" value="1"/>
</dbReference>
<evidence type="ECO:0000256" key="4">
    <source>
        <dbReference type="ARBA" id="ARBA00022475"/>
    </source>
</evidence>
<dbReference type="AlphaFoldDB" id="A0A538SB50"/>
<dbReference type="Proteomes" id="UP000317716">
    <property type="component" value="Unassembled WGS sequence"/>
</dbReference>
<keyword evidence="6 10" id="KW-0812">Transmembrane</keyword>
<comment type="similarity">
    <text evidence="2 10">Belongs to the ExbD/TolR family.</text>
</comment>
<dbReference type="GO" id="GO:0022857">
    <property type="term" value="F:transmembrane transporter activity"/>
    <property type="evidence" value="ECO:0007669"/>
    <property type="project" value="InterPro"/>
</dbReference>
<accession>A0A538SB50</accession>
<evidence type="ECO:0000256" key="2">
    <source>
        <dbReference type="ARBA" id="ARBA00005811"/>
    </source>
</evidence>
<keyword evidence="7 10" id="KW-0653">Protein transport</keyword>
<comment type="subcellular location">
    <subcellularLocation>
        <location evidence="1">Cell inner membrane</location>
        <topology evidence="1">Single-pass type II membrane protein</topology>
    </subcellularLocation>
    <subcellularLocation>
        <location evidence="10">Cell membrane</location>
        <topology evidence="10">Single-pass type II membrane protein</topology>
    </subcellularLocation>
</comment>
<evidence type="ECO:0000256" key="3">
    <source>
        <dbReference type="ARBA" id="ARBA00022448"/>
    </source>
</evidence>
<dbReference type="PANTHER" id="PTHR30558">
    <property type="entry name" value="EXBD MEMBRANE COMPONENT OF PMF-DRIVEN MACROMOLECULE IMPORT SYSTEM"/>
    <property type="match status" value="1"/>
</dbReference>
<evidence type="ECO:0000256" key="10">
    <source>
        <dbReference type="RuleBase" id="RU003879"/>
    </source>
</evidence>
<evidence type="ECO:0000256" key="11">
    <source>
        <dbReference type="SAM" id="Phobius"/>
    </source>
</evidence>
<evidence type="ECO:0000313" key="13">
    <source>
        <dbReference type="Proteomes" id="UP000317716"/>
    </source>
</evidence>
<comment type="caution">
    <text evidence="12">The sequence shown here is derived from an EMBL/GenBank/DDBJ whole genome shotgun (WGS) entry which is preliminary data.</text>
</comment>
<dbReference type="GO" id="GO:0005886">
    <property type="term" value="C:plasma membrane"/>
    <property type="evidence" value="ECO:0007669"/>
    <property type="project" value="UniProtKB-SubCell"/>
</dbReference>
<dbReference type="EMBL" id="VBOS01000474">
    <property type="protein sequence ID" value="TMQ48603.1"/>
    <property type="molecule type" value="Genomic_DNA"/>
</dbReference>